<keyword evidence="8" id="KW-1185">Reference proteome</keyword>
<feature type="domain" description="Secretion system C-terminal sorting" evidence="4">
    <location>
        <begin position="279"/>
        <end position="345"/>
    </location>
</feature>
<evidence type="ECO:0000256" key="1">
    <source>
        <dbReference type="ARBA" id="ARBA00022729"/>
    </source>
</evidence>
<dbReference type="Proteomes" id="UP000279972">
    <property type="component" value="Chromosome"/>
</dbReference>
<dbReference type="AlphaFoldDB" id="A0A3G6RMG8"/>
<dbReference type="RefSeq" id="WP_103288548.1">
    <property type="nucleotide sequence ID" value="NZ_CP033924.1"/>
</dbReference>
<reference evidence="6 7" key="1">
    <citation type="submission" date="2018-01" db="EMBL/GenBank/DDBJ databases">
        <title>Draft genome sequences of Chryseobacterium lactis NCTC11390, Chryseobacterium oncorhynchi 701B-08, and Chryseobacterium viscerum 687B-08.</title>
        <authorList>
            <person name="Jeong J.-J."/>
            <person name="Lee Y.J."/>
            <person name="Park B."/>
            <person name="Choi I.-G."/>
            <person name="Kim K.D."/>
        </authorList>
    </citation>
    <scope>NUCLEOTIDE SEQUENCE [LARGE SCALE GENOMIC DNA]</scope>
    <source>
        <strain evidence="6 7">NCTC11390</strain>
    </source>
</reference>
<name>A0A3G6RMG8_CHRLC</name>
<dbReference type="KEGG" id="clac:EG342_04185"/>
<dbReference type="NCBIfam" id="TIGR04183">
    <property type="entry name" value="Por_Secre_tail"/>
    <property type="match status" value="1"/>
</dbReference>
<evidence type="ECO:0000259" key="4">
    <source>
        <dbReference type="Pfam" id="PF18962"/>
    </source>
</evidence>
<evidence type="ECO:0000256" key="3">
    <source>
        <dbReference type="SAM" id="SignalP"/>
    </source>
</evidence>
<evidence type="ECO:0000313" key="6">
    <source>
        <dbReference type="EMBL" id="PNW15002.1"/>
    </source>
</evidence>
<evidence type="ECO:0000313" key="5">
    <source>
        <dbReference type="EMBL" id="AZA81151.1"/>
    </source>
</evidence>
<proteinExistence type="predicted"/>
<feature type="region of interest" description="Disordered" evidence="2">
    <location>
        <begin position="247"/>
        <end position="267"/>
    </location>
</feature>
<dbReference type="InterPro" id="IPR026444">
    <property type="entry name" value="Secre_tail"/>
</dbReference>
<protein>
    <submittedName>
        <fullName evidence="5">T9SS C-terminal target domain-containing protein</fullName>
    </submittedName>
</protein>
<accession>A0A3G6RMG8</accession>
<dbReference type="EMBL" id="CP033924">
    <property type="protein sequence ID" value="AZA81151.1"/>
    <property type="molecule type" value="Genomic_DNA"/>
</dbReference>
<gene>
    <name evidence="6" type="ORF">C1637_00800</name>
    <name evidence="5" type="ORF">EG342_04185</name>
</gene>
<feature type="signal peptide" evidence="3">
    <location>
        <begin position="1"/>
        <end position="28"/>
    </location>
</feature>
<evidence type="ECO:0000256" key="2">
    <source>
        <dbReference type="SAM" id="MobiDB-lite"/>
    </source>
</evidence>
<dbReference type="Proteomes" id="UP000236262">
    <property type="component" value="Unassembled WGS sequence"/>
</dbReference>
<evidence type="ECO:0000313" key="7">
    <source>
        <dbReference type="Proteomes" id="UP000236262"/>
    </source>
</evidence>
<dbReference type="Pfam" id="PF18962">
    <property type="entry name" value="Por_Secre_tail"/>
    <property type="match status" value="1"/>
</dbReference>
<dbReference type="EMBL" id="PPEH01000001">
    <property type="protein sequence ID" value="PNW15002.1"/>
    <property type="molecule type" value="Genomic_DNA"/>
</dbReference>
<organism evidence="6 7">
    <name type="scientific">Chryseobacterium lactis</name>
    <dbReference type="NCBI Taxonomy" id="1241981"/>
    <lineage>
        <taxon>Bacteria</taxon>
        <taxon>Pseudomonadati</taxon>
        <taxon>Bacteroidota</taxon>
        <taxon>Flavobacteriia</taxon>
        <taxon>Flavobacteriales</taxon>
        <taxon>Weeksellaceae</taxon>
        <taxon>Chryseobacterium group</taxon>
        <taxon>Chryseobacterium</taxon>
    </lineage>
</organism>
<evidence type="ECO:0000313" key="8">
    <source>
        <dbReference type="Proteomes" id="UP000279972"/>
    </source>
</evidence>
<reference evidence="5 8" key="2">
    <citation type="submission" date="2018-11" db="EMBL/GenBank/DDBJ databases">
        <title>Proposal to divide the Flavobacteriaceae and reorganize its genera based on Amino Acid Identity values calculated from whole genome sequences.</title>
        <authorList>
            <person name="Nicholson A.C."/>
            <person name="Gulvik C.A."/>
            <person name="Whitney A.M."/>
            <person name="Humrighouse B.W."/>
            <person name="Bell M."/>
            <person name="Holmes B."/>
            <person name="Steigerwalt A.G."/>
            <person name="Villarma A."/>
            <person name="Sheth M."/>
            <person name="Batra D."/>
            <person name="Pryor J."/>
            <person name="Bernardet J.-F."/>
            <person name="Hugo C."/>
            <person name="Kampfer P."/>
            <person name="Newman J."/>
            <person name="McQuiston J.R."/>
        </authorList>
    </citation>
    <scope>NUCLEOTIDE SEQUENCE [LARGE SCALE GENOMIC DNA]</scope>
    <source>
        <strain evidence="5 8">KC_1864</strain>
    </source>
</reference>
<sequence>MFQYLHFAVRKIRAGLVLLSIAGSGLYAQGTPLTCNNTDPGTNPGDVGCVAFTYLGQQVSYATVRGADGKVWLQQNLGSSKVATSVADEDSYGDLFQWGRWDDGHQLRNSSTMSPPTPNNPAGITTGSYIIGSPSWWAGFAATDTWIDKGPNDAKENTGVDPCKALGGEWKMPSQAEWTGIVNAESISNPATAFASHLKLPAGGYRGSSNGDFTFVGQRGYFWSSDTSGIGGKYLYIGNILANPSSGAPRGQGSSVRCIKPSSSLGTSETRPNTIAVGIYPNPTNGILIVKVDSSIQTASVTNAVGQKLNVGFSGNQIDMTGLPNGVYIVELKLKNGQLISKKVIKK</sequence>
<feature type="chain" id="PRO_5044593876" evidence="3">
    <location>
        <begin position="29"/>
        <end position="347"/>
    </location>
</feature>
<keyword evidence="1 3" id="KW-0732">Signal</keyword>
<dbReference type="OrthoDB" id="9805760at2"/>